<gene>
    <name evidence="2" type="ORF">A3F54_03900</name>
</gene>
<feature type="transmembrane region" description="Helical" evidence="1">
    <location>
        <begin position="6"/>
        <end position="25"/>
    </location>
</feature>
<dbReference type="EMBL" id="MHKD01000015">
    <property type="protein sequence ID" value="OGY84306.1"/>
    <property type="molecule type" value="Genomic_DNA"/>
</dbReference>
<name>A0A1G2B6I1_9BACT</name>
<comment type="caution">
    <text evidence="2">The sequence shown here is derived from an EMBL/GenBank/DDBJ whole genome shotgun (WGS) entry which is preliminary data.</text>
</comment>
<organism evidence="2 3">
    <name type="scientific">Candidatus Kerfeldbacteria bacterium RIFCSPHIGHO2_12_FULL_48_17</name>
    <dbReference type="NCBI Taxonomy" id="1798542"/>
    <lineage>
        <taxon>Bacteria</taxon>
        <taxon>Candidatus Kerfeldiibacteriota</taxon>
    </lineage>
</organism>
<proteinExistence type="predicted"/>
<sequence>MLSDVIVVSLFGGTLIYGAGIGNVINGNGRGFPLISIGILFLLFGWLEIRFFSQQLGLFDDRLLFIVREIAFWTLIIAIPAAAVARRIYRRILADEELLSTSKPRVRVQPRGVRGKSKIF</sequence>
<dbReference type="Proteomes" id="UP000176952">
    <property type="component" value="Unassembled WGS sequence"/>
</dbReference>
<keyword evidence="1" id="KW-0812">Transmembrane</keyword>
<evidence type="ECO:0000256" key="1">
    <source>
        <dbReference type="SAM" id="Phobius"/>
    </source>
</evidence>
<keyword evidence="1" id="KW-0472">Membrane</keyword>
<evidence type="ECO:0000313" key="3">
    <source>
        <dbReference type="Proteomes" id="UP000176952"/>
    </source>
</evidence>
<reference evidence="2 3" key="1">
    <citation type="journal article" date="2016" name="Nat. Commun.">
        <title>Thousands of microbial genomes shed light on interconnected biogeochemical processes in an aquifer system.</title>
        <authorList>
            <person name="Anantharaman K."/>
            <person name="Brown C.T."/>
            <person name="Hug L.A."/>
            <person name="Sharon I."/>
            <person name="Castelle C.J."/>
            <person name="Probst A.J."/>
            <person name="Thomas B.C."/>
            <person name="Singh A."/>
            <person name="Wilkins M.J."/>
            <person name="Karaoz U."/>
            <person name="Brodie E.L."/>
            <person name="Williams K.H."/>
            <person name="Hubbard S.S."/>
            <person name="Banfield J.F."/>
        </authorList>
    </citation>
    <scope>NUCLEOTIDE SEQUENCE [LARGE SCALE GENOMIC DNA]</scope>
</reference>
<protein>
    <submittedName>
        <fullName evidence="2">Uncharacterized protein</fullName>
    </submittedName>
</protein>
<feature type="transmembrane region" description="Helical" evidence="1">
    <location>
        <begin position="65"/>
        <end position="85"/>
    </location>
</feature>
<accession>A0A1G2B6I1</accession>
<dbReference type="AlphaFoldDB" id="A0A1G2B6I1"/>
<evidence type="ECO:0000313" key="2">
    <source>
        <dbReference type="EMBL" id="OGY84306.1"/>
    </source>
</evidence>
<keyword evidence="1" id="KW-1133">Transmembrane helix</keyword>
<feature type="transmembrane region" description="Helical" evidence="1">
    <location>
        <begin position="32"/>
        <end position="53"/>
    </location>
</feature>